<organism evidence="1 2">
    <name type="scientific">Blomia tropicalis</name>
    <name type="common">Mite</name>
    <dbReference type="NCBI Taxonomy" id="40697"/>
    <lineage>
        <taxon>Eukaryota</taxon>
        <taxon>Metazoa</taxon>
        <taxon>Ecdysozoa</taxon>
        <taxon>Arthropoda</taxon>
        <taxon>Chelicerata</taxon>
        <taxon>Arachnida</taxon>
        <taxon>Acari</taxon>
        <taxon>Acariformes</taxon>
        <taxon>Sarcoptiformes</taxon>
        <taxon>Astigmata</taxon>
        <taxon>Glycyphagoidea</taxon>
        <taxon>Echimyopodidae</taxon>
        <taxon>Blomia</taxon>
    </lineage>
</organism>
<evidence type="ECO:0000313" key="2">
    <source>
        <dbReference type="Proteomes" id="UP001142055"/>
    </source>
</evidence>
<dbReference type="InterPro" id="IPR008547">
    <property type="entry name" value="DUF829_TMEM53"/>
</dbReference>
<dbReference type="PANTHER" id="PTHR20908:SF1">
    <property type="entry name" value="LD15586P"/>
    <property type="match status" value="1"/>
</dbReference>
<dbReference type="SUPFAM" id="SSF53474">
    <property type="entry name" value="alpha/beta-Hydrolases"/>
    <property type="match status" value="1"/>
</dbReference>
<protein>
    <submittedName>
        <fullName evidence="1">Uncharacterized protein</fullName>
    </submittedName>
</protein>
<name>A0A9Q0MHC8_BLOTA</name>
<gene>
    <name evidence="1" type="ORF">RDWZM_004044</name>
</gene>
<dbReference type="OMA" id="YINLWTS"/>
<dbReference type="EMBL" id="JAPWDV010000001">
    <property type="protein sequence ID" value="KAJ6225499.1"/>
    <property type="molecule type" value="Genomic_DNA"/>
</dbReference>
<proteinExistence type="predicted"/>
<dbReference type="Proteomes" id="UP001142055">
    <property type="component" value="Chromosome 1"/>
</dbReference>
<evidence type="ECO:0000313" key="1">
    <source>
        <dbReference type="EMBL" id="KAJ6225499.1"/>
    </source>
</evidence>
<comment type="caution">
    <text evidence="1">The sequence shown here is derived from an EMBL/GenBank/DDBJ whole genome shotgun (WGS) entry which is preliminary data.</text>
</comment>
<dbReference type="GO" id="GO:0017171">
    <property type="term" value="F:serine hydrolase activity"/>
    <property type="evidence" value="ECO:0007669"/>
    <property type="project" value="TreeGrafter"/>
</dbReference>
<accession>A0A9Q0MHC8</accession>
<dbReference type="Pfam" id="PF05705">
    <property type="entry name" value="DUF829"/>
    <property type="match status" value="1"/>
</dbReference>
<reference evidence="1" key="1">
    <citation type="submission" date="2022-12" db="EMBL/GenBank/DDBJ databases">
        <title>Genome assemblies of Blomia tropicalis.</title>
        <authorList>
            <person name="Cui Y."/>
        </authorList>
    </citation>
    <scope>NUCLEOTIDE SEQUENCE</scope>
    <source>
        <tissue evidence="1">Adult mites</tissue>
    </source>
</reference>
<dbReference type="InterPro" id="IPR029058">
    <property type="entry name" value="AB_hydrolase_fold"/>
</dbReference>
<dbReference type="Gene3D" id="3.40.50.1820">
    <property type="entry name" value="alpha/beta hydrolase"/>
    <property type="match status" value="1"/>
</dbReference>
<sequence length="388" mass="44151">MLSLNRIKMSTMVQNGLKSYIHRLVIIMPQMEHQLMITTPMLRYNSSQSSSSSNSTGKYQTPSFISKKNVATTTKSRATEALANPFETETSSLTKSTIKNGVKLPSNMLFRSATSDRSTMTFSCNESQVDSISTRPLILLFAWMLSKNKHIDKYREFWTSRGYDILTVQTKPLDLLLPTIGGKKVAENVLNLLSKVKYDQMVIHAFSVGGYQLGEFLCLLSNESRNGNPDAQRVNQAMKGWIIDSCVFADSCPPGLSKAITHHPTIQPMLEKGIEHFLQITHSFTLDRYNMLSKYLFGNETKVPSLLLFSRDDYVSSVETNFRLAKGFEDNGVKTRTRCWEKSVHVLHYREHPEEYEYEIDRFIYELPTITKAPKRAPIVPSTVNEPF</sequence>
<keyword evidence="2" id="KW-1185">Reference proteome</keyword>
<dbReference type="PANTHER" id="PTHR20908">
    <property type="entry name" value="LD15586P"/>
    <property type="match status" value="1"/>
</dbReference>
<dbReference type="OrthoDB" id="77878at2759"/>
<dbReference type="AlphaFoldDB" id="A0A9Q0MHC8"/>